<feature type="transmembrane region" description="Helical" evidence="1">
    <location>
        <begin position="134"/>
        <end position="154"/>
    </location>
</feature>
<evidence type="ECO:0008006" key="4">
    <source>
        <dbReference type="Google" id="ProtNLM"/>
    </source>
</evidence>
<feature type="transmembrane region" description="Helical" evidence="1">
    <location>
        <begin position="24"/>
        <end position="47"/>
    </location>
</feature>
<proteinExistence type="predicted"/>
<keyword evidence="1" id="KW-0812">Transmembrane</keyword>
<name>A0ABX3H1T7_PAEBO</name>
<reference evidence="2 3" key="1">
    <citation type="submission" date="2016-10" db="EMBL/GenBank/DDBJ databases">
        <title>Paenibacillus species isolates.</title>
        <authorList>
            <person name="Beno S.M."/>
        </authorList>
    </citation>
    <scope>NUCLEOTIDE SEQUENCE [LARGE SCALE GENOMIC DNA]</scope>
    <source>
        <strain evidence="2 3">FSL H7-0744</strain>
    </source>
</reference>
<keyword evidence="1" id="KW-0472">Membrane</keyword>
<feature type="transmembrane region" description="Helical" evidence="1">
    <location>
        <begin position="92"/>
        <end position="113"/>
    </location>
</feature>
<dbReference type="EMBL" id="MPTB01000034">
    <property type="protein sequence ID" value="OMD43823.1"/>
    <property type="molecule type" value="Genomic_DNA"/>
</dbReference>
<keyword evidence="1" id="KW-1133">Transmembrane helix</keyword>
<evidence type="ECO:0000313" key="3">
    <source>
        <dbReference type="Proteomes" id="UP000187412"/>
    </source>
</evidence>
<evidence type="ECO:0000256" key="1">
    <source>
        <dbReference type="SAM" id="Phobius"/>
    </source>
</evidence>
<accession>A0ABX3H1T7</accession>
<dbReference type="InterPro" id="IPR010540">
    <property type="entry name" value="CmpB_TMEM229"/>
</dbReference>
<feature type="transmembrane region" description="Helical" evidence="1">
    <location>
        <begin position="166"/>
        <end position="185"/>
    </location>
</feature>
<protein>
    <recommendedName>
        <fullName evidence="4">ABC transporter permease</fullName>
    </recommendedName>
</protein>
<comment type="caution">
    <text evidence="2">The sequence shown here is derived from an EMBL/GenBank/DDBJ whole genome shotgun (WGS) entry which is preliminary data.</text>
</comment>
<dbReference type="Proteomes" id="UP000187412">
    <property type="component" value="Unassembled WGS sequence"/>
</dbReference>
<keyword evidence="3" id="KW-1185">Reference proteome</keyword>
<sequence length="202" mass="22945">MCGNPHRQGAEQIVITPVLPLDSYAAVAVAGEYFFYFMVYSFLGWVLEGSYNLYSQGTFRKEGFLKGPFKPMYGCAPLLLLAAKDLQLPVPLLLVLALIIPSAVEYASGWLLKAAFHRQWWDYKELPYQLHGHICLKFSLYWWGLATACIYLLQPMMEGLYTIIEPLWGMVLPMAALLFLADLLWTCRVRRRGLKGLELGEG</sequence>
<organism evidence="2 3">
    <name type="scientific">Paenibacillus borealis</name>
    <dbReference type="NCBI Taxonomy" id="160799"/>
    <lineage>
        <taxon>Bacteria</taxon>
        <taxon>Bacillati</taxon>
        <taxon>Bacillota</taxon>
        <taxon>Bacilli</taxon>
        <taxon>Bacillales</taxon>
        <taxon>Paenibacillaceae</taxon>
        <taxon>Paenibacillus</taxon>
    </lineage>
</organism>
<dbReference type="Pfam" id="PF06541">
    <property type="entry name" value="ABC_trans_CmpB"/>
    <property type="match status" value="1"/>
</dbReference>
<gene>
    <name evidence="2" type="ORF">BSK56_23740</name>
</gene>
<evidence type="ECO:0000313" key="2">
    <source>
        <dbReference type="EMBL" id="OMD43823.1"/>
    </source>
</evidence>